<dbReference type="EMBL" id="CP014989">
    <property type="protein sequence ID" value="ANS78154.1"/>
    <property type="molecule type" value="Genomic_DNA"/>
</dbReference>
<dbReference type="SMART" id="SM00490">
    <property type="entry name" value="HELICc"/>
    <property type="match status" value="1"/>
</dbReference>
<dbReference type="PROSITE" id="PS51194">
    <property type="entry name" value="HELICASE_CTER"/>
    <property type="match status" value="1"/>
</dbReference>
<name>A0A1B1N9S1_9MICO</name>
<dbReference type="InterPro" id="IPR000330">
    <property type="entry name" value="SNF2_N"/>
</dbReference>
<dbReference type="PANTHER" id="PTHR10799">
    <property type="entry name" value="SNF2/RAD54 HELICASE FAMILY"/>
    <property type="match status" value="1"/>
</dbReference>
<dbReference type="PROSITE" id="PS51192">
    <property type="entry name" value="HELICASE_ATP_BIND_1"/>
    <property type="match status" value="1"/>
</dbReference>
<proteinExistence type="predicted"/>
<dbReference type="CDD" id="cd18012">
    <property type="entry name" value="DEXQc_arch_SWI2_SNF2"/>
    <property type="match status" value="1"/>
</dbReference>
<dbReference type="InterPro" id="IPR001650">
    <property type="entry name" value="Helicase_C-like"/>
</dbReference>
<evidence type="ECO:0000313" key="7">
    <source>
        <dbReference type="Proteomes" id="UP000092482"/>
    </source>
</evidence>
<keyword evidence="7" id="KW-1185">Reference proteome</keyword>
<sequence>MPPDLAAADWVLRVEDQDLRGEVGELTFARAQGYADAGHVRTLVTGPDGSALVGTVTGNRGHVYQTVVRIHDREVMVWSGQCSCPVGQDCKHAVAILLAARAQLRGRGTARAGWEAALAPLVRGGADQGTSVPRHRLGLQVSLTQGPGGRDERTRLGLQPVRPGRSKPWVGQGVGWDDLTNRWSRVEVDPRHRALLGQLAALGKSSGFGYFYSSAKELPLGDVGAVAWPVLRQVVDAGIPLVGGPGVTDVVLGEGSARAGLDVTRREDGGLLVRARVEGLDEAGSSGSVDRREELFLVGRPAHGLGRVDGSGTLTLLPLAEAVPDVVVALVESGRAMEVPAEDVPRFLSGYYPALARQVRLTSSDGSVVTPADRPPRLRLEVTPEAGHVLHLRWTFAYAVPTVGGSEEVAVVGLGPGAEDTVRDAEAERHAVEEVLPLLEGTTGLVERGRSGEPALRPRAVLTGIGTARFAGEVLPRLEDAEQVDLVLHGDLATYEEAEEAPVVHLSTTEAAEGDWFDLHVQVLVGETEIPFDQLFEALARGQEELLLDSGLWMRLDQPELGSLRRLIEEARELDDSDQGDPSRLRLSPYQAGWWEELVELGVVHDQEGRWRERVDALLALGAGDRGVVQAPAALQATLRPYQLEGYRWLAGLWDAGLGGILADDMGLGKTLQALAMVVRAEDRGDLAGGPVLVVAPTSVVGAWAEQAERFAPHLRTTAITATRRRRGTDLATAIGAADLVITSYTLLRLEAEEYRSLPWSAAVLDEAQVVKNRRSATYQAVRRLGAERTLAMTGTPLENTLMDLWSMTSLAAPGLFSRPETFTERYRKPIESGAAPVELDRLRQRIRPFMLRRTKAEVAADLPDKVEQTLSIDLHPAHRRVYDQHLQRERQRVLGLLADLDKNRIKIFRALTLLRQLALDPSLVDDEHAGLARSAKVSALLEQLTEIAAEGHRALVFSSFTGYLALVRTALEEAGIAYAYLDGRTRDRASRIAAFREGEAPVFLISLKAGGVGLTLTEADYVYVLDPWWNPAAEAQAVDRTHRIGQHRTVHVYRMVSRGTIEEKVVALQERKRRLFSTVVDSGEFASGTVTAQDIRGLLEG</sequence>
<dbReference type="GO" id="GO:0016787">
    <property type="term" value="F:hydrolase activity"/>
    <property type="evidence" value="ECO:0007669"/>
    <property type="project" value="UniProtKB-KW"/>
</dbReference>
<dbReference type="PATRIC" id="fig|1758689.4.peg.790"/>
<evidence type="ECO:0000256" key="2">
    <source>
        <dbReference type="PROSITE-ProRule" id="PRU00325"/>
    </source>
</evidence>
<dbReference type="GO" id="GO:0004386">
    <property type="term" value="F:helicase activity"/>
    <property type="evidence" value="ECO:0007669"/>
    <property type="project" value="UniProtKB-KW"/>
</dbReference>
<dbReference type="KEGG" id="serj:SGUI_0758"/>
<evidence type="ECO:0000259" key="3">
    <source>
        <dbReference type="PROSITE" id="PS50966"/>
    </source>
</evidence>
<reference evidence="6 7" key="1">
    <citation type="submission" date="2016-03" db="EMBL/GenBank/DDBJ databases">
        <title>Shallow-sea hydrothermal system.</title>
        <authorList>
            <person name="Tang K."/>
        </authorList>
    </citation>
    <scope>NUCLEOTIDE SEQUENCE [LARGE SCALE GENOMIC DNA]</scope>
    <source>
        <strain evidence="6 7">JLT9</strain>
    </source>
</reference>
<dbReference type="Gene3D" id="3.40.50.10810">
    <property type="entry name" value="Tandem AAA-ATPase domain"/>
    <property type="match status" value="1"/>
</dbReference>
<dbReference type="Proteomes" id="UP000092482">
    <property type="component" value="Chromosome"/>
</dbReference>
<dbReference type="InterPro" id="IPR027417">
    <property type="entry name" value="P-loop_NTPase"/>
</dbReference>
<dbReference type="PROSITE" id="PS50966">
    <property type="entry name" value="ZF_SWIM"/>
    <property type="match status" value="1"/>
</dbReference>
<dbReference type="OrthoDB" id="9760715at2"/>
<evidence type="ECO:0000259" key="5">
    <source>
        <dbReference type="PROSITE" id="PS51194"/>
    </source>
</evidence>
<dbReference type="InterPro" id="IPR049730">
    <property type="entry name" value="SNF2/RAD54-like_C"/>
</dbReference>
<keyword evidence="6" id="KW-0547">Nucleotide-binding</keyword>
<gene>
    <name evidence="6" type="ORF">SGUI_0758</name>
</gene>
<dbReference type="Pfam" id="PF00176">
    <property type="entry name" value="SNF2-rel_dom"/>
    <property type="match status" value="1"/>
</dbReference>
<keyword evidence="6" id="KW-0067">ATP-binding</keyword>
<keyword evidence="2" id="KW-0479">Metal-binding</keyword>
<dbReference type="GO" id="GO:0005524">
    <property type="term" value="F:ATP binding"/>
    <property type="evidence" value="ECO:0007669"/>
    <property type="project" value="InterPro"/>
</dbReference>
<feature type="domain" description="SWIM-type" evidence="3">
    <location>
        <begin position="64"/>
        <end position="101"/>
    </location>
</feature>
<dbReference type="GO" id="GO:0008270">
    <property type="term" value="F:zinc ion binding"/>
    <property type="evidence" value="ECO:0007669"/>
    <property type="project" value="UniProtKB-KW"/>
</dbReference>
<dbReference type="InterPro" id="IPR007527">
    <property type="entry name" value="Znf_SWIM"/>
</dbReference>
<protein>
    <submittedName>
        <fullName evidence="6">Putative helicase</fullName>
    </submittedName>
</protein>
<dbReference type="STRING" id="1758689.SGUI_0758"/>
<evidence type="ECO:0000313" key="6">
    <source>
        <dbReference type="EMBL" id="ANS78154.1"/>
    </source>
</evidence>
<dbReference type="AlphaFoldDB" id="A0A1B1N9S1"/>
<keyword evidence="6" id="KW-0347">Helicase</keyword>
<evidence type="ECO:0000256" key="1">
    <source>
        <dbReference type="ARBA" id="ARBA00022801"/>
    </source>
</evidence>
<dbReference type="InterPro" id="IPR038718">
    <property type="entry name" value="SNF2-like_sf"/>
</dbReference>
<feature type="domain" description="Helicase C-terminal" evidence="5">
    <location>
        <begin position="941"/>
        <end position="1102"/>
    </location>
</feature>
<dbReference type="SUPFAM" id="SSF52540">
    <property type="entry name" value="P-loop containing nucleoside triphosphate hydrolases"/>
    <property type="match status" value="2"/>
</dbReference>
<keyword evidence="2" id="KW-0863">Zinc-finger</keyword>
<dbReference type="Pfam" id="PF00271">
    <property type="entry name" value="Helicase_C"/>
    <property type="match status" value="1"/>
</dbReference>
<dbReference type="CDD" id="cd18793">
    <property type="entry name" value="SF2_C_SNF"/>
    <property type="match status" value="1"/>
</dbReference>
<accession>A0A1B1N9S1</accession>
<dbReference type="SMART" id="SM00487">
    <property type="entry name" value="DEXDc"/>
    <property type="match status" value="1"/>
</dbReference>
<feature type="domain" description="Helicase ATP-binding" evidence="4">
    <location>
        <begin position="651"/>
        <end position="815"/>
    </location>
</feature>
<dbReference type="Gene3D" id="3.40.50.300">
    <property type="entry name" value="P-loop containing nucleotide triphosphate hydrolases"/>
    <property type="match status" value="1"/>
</dbReference>
<keyword evidence="2" id="KW-0862">Zinc</keyword>
<keyword evidence="1" id="KW-0378">Hydrolase</keyword>
<dbReference type="Pfam" id="PF04434">
    <property type="entry name" value="SWIM"/>
    <property type="match status" value="1"/>
</dbReference>
<dbReference type="InterPro" id="IPR014001">
    <property type="entry name" value="Helicase_ATP-bd"/>
</dbReference>
<evidence type="ECO:0000259" key="4">
    <source>
        <dbReference type="PROSITE" id="PS51192"/>
    </source>
</evidence>
<organism evidence="6 7">
    <name type="scientific">Serinicoccus hydrothermalis</name>
    <dbReference type="NCBI Taxonomy" id="1758689"/>
    <lineage>
        <taxon>Bacteria</taxon>
        <taxon>Bacillati</taxon>
        <taxon>Actinomycetota</taxon>
        <taxon>Actinomycetes</taxon>
        <taxon>Micrococcales</taxon>
        <taxon>Ornithinimicrobiaceae</taxon>
        <taxon>Serinicoccus</taxon>
    </lineage>
</organism>
<dbReference type="RefSeq" id="WP_066636557.1">
    <property type="nucleotide sequence ID" value="NZ_CP014989.1"/>
</dbReference>